<dbReference type="CDD" id="cd17103">
    <property type="entry name" value="FERM_F1_FRMD4"/>
    <property type="match status" value="1"/>
</dbReference>
<dbReference type="InterPro" id="IPR029071">
    <property type="entry name" value="Ubiquitin-like_domsf"/>
</dbReference>
<protein>
    <submittedName>
        <fullName evidence="6">FERM domain containing 4A</fullName>
    </submittedName>
</protein>
<dbReference type="GO" id="GO:0090162">
    <property type="term" value="P:establishment of epithelial cell polarity"/>
    <property type="evidence" value="ECO:0007669"/>
    <property type="project" value="InterPro"/>
</dbReference>
<evidence type="ECO:0000256" key="3">
    <source>
        <dbReference type="ARBA" id="ARBA00023054"/>
    </source>
</evidence>
<accession>A0A8C4Q2T3</accession>
<dbReference type="InterPro" id="IPR018980">
    <property type="entry name" value="FERM_PH-like_C"/>
</dbReference>
<feature type="compositionally biased region" description="Low complexity" evidence="4">
    <location>
        <begin position="653"/>
        <end position="665"/>
    </location>
</feature>
<dbReference type="Pfam" id="PF09380">
    <property type="entry name" value="FERM_C"/>
    <property type="match status" value="1"/>
</dbReference>
<dbReference type="SUPFAM" id="SSF50729">
    <property type="entry name" value="PH domain-like"/>
    <property type="match status" value="1"/>
</dbReference>
<dbReference type="PRINTS" id="PR00935">
    <property type="entry name" value="BAND41"/>
</dbReference>
<feature type="compositionally biased region" description="Polar residues" evidence="4">
    <location>
        <begin position="666"/>
        <end position="684"/>
    </location>
</feature>
<dbReference type="PROSITE" id="PS50057">
    <property type="entry name" value="FERM_3"/>
    <property type="match status" value="1"/>
</dbReference>
<feature type="compositionally biased region" description="Polar residues" evidence="4">
    <location>
        <begin position="770"/>
        <end position="796"/>
    </location>
</feature>
<evidence type="ECO:0000256" key="1">
    <source>
        <dbReference type="ARBA" id="ARBA00004496"/>
    </source>
</evidence>
<dbReference type="GO" id="GO:0005912">
    <property type="term" value="C:adherens junction"/>
    <property type="evidence" value="ECO:0007669"/>
    <property type="project" value="TreeGrafter"/>
</dbReference>
<dbReference type="Gene3D" id="2.30.29.30">
    <property type="entry name" value="Pleckstrin-homology domain (PH domain)/Phosphotyrosine-binding domain (PTB)"/>
    <property type="match status" value="1"/>
</dbReference>
<feature type="region of interest" description="Disordered" evidence="4">
    <location>
        <begin position="899"/>
        <end position="925"/>
    </location>
</feature>
<feature type="region of interest" description="Disordered" evidence="4">
    <location>
        <begin position="702"/>
        <end position="850"/>
    </location>
</feature>
<reference evidence="6" key="1">
    <citation type="submission" date="2025-08" db="UniProtKB">
        <authorList>
            <consortium name="Ensembl"/>
        </authorList>
    </citation>
    <scope>IDENTIFICATION</scope>
</reference>
<keyword evidence="2" id="KW-0963">Cytoplasm</keyword>
<dbReference type="FunFam" id="3.10.20.90:FF:000019">
    <property type="entry name" value="FERM domain containing 4A"/>
    <property type="match status" value="1"/>
</dbReference>
<keyword evidence="3" id="KW-0175">Coiled coil</keyword>
<evidence type="ECO:0000256" key="4">
    <source>
        <dbReference type="SAM" id="MobiDB-lite"/>
    </source>
</evidence>
<dbReference type="Proteomes" id="UP000694388">
    <property type="component" value="Unplaced"/>
</dbReference>
<dbReference type="InterPro" id="IPR014352">
    <property type="entry name" value="FERM/acyl-CoA-bd_prot_sf"/>
</dbReference>
<dbReference type="InterPro" id="IPR041785">
    <property type="entry name" value="FRMD4A/B_FERM_C"/>
</dbReference>
<dbReference type="Gene3D" id="1.20.80.10">
    <property type="match status" value="1"/>
</dbReference>
<proteinExistence type="predicted"/>
<reference evidence="6" key="2">
    <citation type="submission" date="2025-09" db="UniProtKB">
        <authorList>
            <consortium name="Ensembl"/>
        </authorList>
    </citation>
    <scope>IDENTIFICATION</scope>
</reference>
<dbReference type="SUPFAM" id="SSF54236">
    <property type="entry name" value="Ubiquitin-like"/>
    <property type="match status" value="1"/>
</dbReference>
<evidence type="ECO:0000256" key="2">
    <source>
        <dbReference type="ARBA" id="ARBA00022490"/>
    </source>
</evidence>
<dbReference type="FunFam" id="2.30.29.30:FF:000022">
    <property type="entry name" value="Putative FERM domain-containing protein 4A"/>
    <property type="match status" value="1"/>
</dbReference>
<dbReference type="Pfam" id="PF00373">
    <property type="entry name" value="FERM_M"/>
    <property type="match status" value="1"/>
</dbReference>
<dbReference type="InterPro" id="IPR019749">
    <property type="entry name" value="Band_41_domain"/>
</dbReference>
<dbReference type="InterPro" id="IPR019747">
    <property type="entry name" value="FERM_CS"/>
</dbReference>
<feature type="compositionally biased region" description="Pro residues" evidence="4">
    <location>
        <begin position="817"/>
        <end position="836"/>
    </location>
</feature>
<evidence type="ECO:0000313" key="6">
    <source>
        <dbReference type="Ensembl" id="ENSEBUP00000009158.1"/>
    </source>
</evidence>
<name>A0A8C4Q2T3_EPTBU</name>
<dbReference type="InterPro" id="IPR035963">
    <property type="entry name" value="FERM_2"/>
</dbReference>
<feature type="compositionally biased region" description="Low complexity" evidence="4">
    <location>
        <begin position="702"/>
        <end position="718"/>
    </location>
</feature>
<dbReference type="AlphaFoldDB" id="A0A8C4Q2T3"/>
<dbReference type="InterPro" id="IPR000299">
    <property type="entry name" value="FERM_domain"/>
</dbReference>
<dbReference type="PROSITE" id="PS00660">
    <property type="entry name" value="FERM_1"/>
    <property type="match status" value="1"/>
</dbReference>
<dbReference type="InterPro" id="IPR019748">
    <property type="entry name" value="FERM_central"/>
</dbReference>
<keyword evidence="7" id="KW-1185">Reference proteome</keyword>
<feature type="compositionally biased region" description="Polar residues" evidence="4">
    <location>
        <begin position="607"/>
        <end position="616"/>
    </location>
</feature>
<organism evidence="6 7">
    <name type="scientific">Eptatretus burgeri</name>
    <name type="common">Inshore hagfish</name>
    <dbReference type="NCBI Taxonomy" id="7764"/>
    <lineage>
        <taxon>Eukaryota</taxon>
        <taxon>Metazoa</taxon>
        <taxon>Chordata</taxon>
        <taxon>Craniata</taxon>
        <taxon>Vertebrata</taxon>
        <taxon>Cyclostomata</taxon>
        <taxon>Myxini</taxon>
        <taxon>Myxiniformes</taxon>
        <taxon>Myxinidae</taxon>
        <taxon>Eptatretinae</taxon>
        <taxon>Eptatretus</taxon>
    </lineage>
</organism>
<dbReference type="GeneTree" id="ENSGT01020000230354"/>
<dbReference type="SMART" id="SM01196">
    <property type="entry name" value="FERM_C"/>
    <property type="match status" value="1"/>
</dbReference>
<dbReference type="GO" id="GO:0005923">
    <property type="term" value="C:bicellular tight junction"/>
    <property type="evidence" value="ECO:0007669"/>
    <property type="project" value="TreeGrafter"/>
</dbReference>
<dbReference type="InterPro" id="IPR047176">
    <property type="entry name" value="FRMD4A/B"/>
</dbReference>
<dbReference type="PROSITE" id="PS00661">
    <property type="entry name" value="FERM_2"/>
    <property type="match status" value="1"/>
</dbReference>
<sequence length="1060" mass="118251">MHYWEGGGEFEGSGTHRVRPACLMTEGRRCEILLPDSRTLELLVQPRLLAKELLDMVASHFCLKEKEFFGLTYIDESEQSNWLQLDRRVLEHDFPKKMGLIALYFTVKFYIESVTYLKDNITVELFFLNAKEQVAKGFLQVDDKTAFELAAYLLQETDSDYVSDDAARSTLRQLHALPQRIFEQHPSIEACENSVIEQYQRLRGLSRGQAIVNYMSVVEKLPTYGVHYYAVKDKQGIPWRLGISTEGISQYDHLNHLQPSKVFQWKQLENLYFKEKKFSVEVHDPRRAASSRRTFGQAGIVSHAWYGSPALIKAIWAMAISQHQFYLDRKQSKAKIPTARSLSEIAVDLSDSGTLPRTMSSRGKLINSSNGSLPSAGSVELEGQQATELKRLQARQRSLEDELNARITDLRLLCLQEANVTGHLPKEYPLKPGEQMPQVQRRMVPIQQQRMVSTQLQAFQEAHQQMVHPCAGPDAFHHRDHAIHNHQAIENIHTPLQRRATVSLRNTPSTFAAEDYANQSLLSNGKGHFEDGSFVDGIVLRNSGYQPEDVLPSPPPSPRMYVDPISVYPPYMSTTGQFHFHNHPMPQCIPMLCPSLQNRPVTLEGTQIHRTPSQMRNDMENYDSSPIKPRAWTESSLDKPYEKPKKNKGVNQSGTTSESSSYPSGLQSGNLQDSPVRTPTSQGSLESTLDMRECGMMVQAYAPSSASGSPAHSIASHGTFRPRSGSLESGPRLPPPSSRDGTTYFNVYYPGTAAYSSGSSEPAADRLSCGSRTSSETGDQTDGRLPTSSFSTQPTTLERRCSGGSLGSANSGSLPNLAPPPPAPPPPGGGPFPQTPPFRGESIAGYWSTTRPNGPPCRMCEYPLYADGSPWPGRVVRTFESEHEGHYSVKAQLRLSHSCAGSNRSPMLPPRGSPSPQHLPRQQQRDEAFGQLRSWYEKNTRDTRRLSHAAHRSYSPSPMQMLPANPSVILGQSPAPANVLLVHSNPSPSHCRTPSIPAMNSKRYFEPPMVQNCEPIQYTSQREHHHPSYSGLAYTPQNHALVANTRYVMSSRMAKAFCFP</sequence>
<feature type="domain" description="FERM" evidence="5">
    <location>
        <begin position="28"/>
        <end position="330"/>
    </location>
</feature>
<dbReference type="InterPro" id="IPR018979">
    <property type="entry name" value="FERM_N"/>
</dbReference>
<comment type="subcellular location">
    <subcellularLocation>
        <location evidence="1">Cytoplasm</location>
    </subcellularLocation>
</comment>
<dbReference type="Pfam" id="PF11819">
    <property type="entry name" value="CUPID"/>
    <property type="match status" value="1"/>
</dbReference>
<dbReference type="GO" id="GO:0005737">
    <property type="term" value="C:cytoplasm"/>
    <property type="evidence" value="ECO:0007669"/>
    <property type="project" value="UniProtKB-SubCell"/>
</dbReference>
<feature type="region of interest" description="Disordered" evidence="4">
    <location>
        <begin position="607"/>
        <end position="684"/>
    </location>
</feature>
<evidence type="ECO:0000259" key="5">
    <source>
        <dbReference type="PROSITE" id="PS50057"/>
    </source>
</evidence>
<feature type="region of interest" description="Disordered" evidence="4">
    <location>
        <begin position="938"/>
        <end position="958"/>
    </location>
</feature>
<dbReference type="SUPFAM" id="SSF47031">
    <property type="entry name" value="Second domain of FERM"/>
    <property type="match status" value="1"/>
</dbReference>
<dbReference type="InterPro" id="IPR021774">
    <property type="entry name" value="CUPID"/>
</dbReference>
<dbReference type="CDD" id="cd13191">
    <property type="entry name" value="FERM_C_FRMD4A_FRMD4B"/>
    <property type="match status" value="1"/>
</dbReference>
<dbReference type="SMART" id="SM00295">
    <property type="entry name" value="B41"/>
    <property type="match status" value="1"/>
</dbReference>
<feature type="compositionally biased region" description="Low complexity" evidence="4">
    <location>
        <begin position="807"/>
        <end position="816"/>
    </location>
</feature>
<dbReference type="Gene3D" id="3.10.20.90">
    <property type="entry name" value="Phosphatidylinositol 3-kinase Catalytic Subunit, Chain A, domain 1"/>
    <property type="match status" value="1"/>
</dbReference>
<evidence type="ECO:0000313" key="7">
    <source>
        <dbReference type="Proteomes" id="UP000694388"/>
    </source>
</evidence>
<dbReference type="InterPro" id="IPR011993">
    <property type="entry name" value="PH-like_dom_sf"/>
</dbReference>
<dbReference type="Ensembl" id="ENSEBUT00000009678.1">
    <property type="protein sequence ID" value="ENSEBUP00000009158.1"/>
    <property type="gene ID" value="ENSEBUG00000005886.1"/>
</dbReference>
<dbReference type="PANTHER" id="PTHR46079">
    <property type="entry name" value="FERM DOMAIN-CONTAINING PROTEIN 4"/>
    <property type="match status" value="1"/>
</dbReference>
<dbReference type="PANTHER" id="PTHR46079:SF2">
    <property type="entry name" value="FERM DOMAIN-CONTAINING PROTEIN"/>
    <property type="match status" value="1"/>
</dbReference>
<dbReference type="CDD" id="cd14473">
    <property type="entry name" value="FERM_B-lobe"/>
    <property type="match status" value="1"/>
</dbReference>
<dbReference type="Pfam" id="PF09379">
    <property type="entry name" value="FERM_N"/>
    <property type="match status" value="1"/>
</dbReference>